<evidence type="ECO:0000256" key="8">
    <source>
        <dbReference type="ARBA" id="ARBA00023012"/>
    </source>
</evidence>
<organism evidence="12 13">
    <name type="scientific">Albidiferax ferrireducens (strain ATCC BAA-621 / DSM 15236 / T118)</name>
    <name type="common">Rhodoferax ferrireducens</name>
    <dbReference type="NCBI Taxonomy" id="338969"/>
    <lineage>
        <taxon>Bacteria</taxon>
        <taxon>Pseudomonadati</taxon>
        <taxon>Pseudomonadota</taxon>
        <taxon>Betaproteobacteria</taxon>
        <taxon>Burkholderiales</taxon>
        <taxon>Comamonadaceae</taxon>
        <taxon>Rhodoferax</taxon>
    </lineage>
</organism>
<evidence type="ECO:0000256" key="9">
    <source>
        <dbReference type="PROSITE-ProRule" id="PRU00169"/>
    </source>
</evidence>
<evidence type="ECO:0000259" key="10">
    <source>
        <dbReference type="PROSITE" id="PS50109"/>
    </source>
</evidence>
<dbReference type="STRING" id="338969.Rfer_0893"/>
<dbReference type="Pfam" id="PF02518">
    <property type="entry name" value="HATPase_c"/>
    <property type="match status" value="1"/>
</dbReference>
<dbReference type="PANTHER" id="PTHR24421">
    <property type="entry name" value="NITRATE/NITRITE SENSOR PROTEIN NARX-RELATED"/>
    <property type="match status" value="1"/>
</dbReference>
<dbReference type="Pfam" id="PF07730">
    <property type="entry name" value="HisKA_3"/>
    <property type="match status" value="1"/>
</dbReference>
<name>Q220B2_ALBFT</name>
<dbReference type="GO" id="GO:0046983">
    <property type="term" value="F:protein dimerization activity"/>
    <property type="evidence" value="ECO:0007669"/>
    <property type="project" value="InterPro"/>
</dbReference>
<keyword evidence="4 12" id="KW-0808">Transferase</keyword>
<dbReference type="PANTHER" id="PTHR24421:SF10">
    <property type="entry name" value="NITRATE_NITRITE SENSOR PROTEIN NARQ"/>
    <property type="match status" value="1"/>
</dbReference>
<dbReference type="InterPro" id="IPR036890">
    <property type="entry name" value="HATPase_C_sf"/>
</dbReference>
<evidence type="ECO:0000259" key="11">
    <source>
        <dbReference type="PROSITE" id="PS50110"/>
    </source>
</evidence>
<protein>
    <recommendedName>
        <fullName evidence="2">histidine kinase</fullName>
        <ecNumber evidence="2">2.7.13.3</ecNumber>
    </recommendedName>
</protein>
<dbReference type="CDD" id="cd17534">
    <property type="entry name" value="REC_DC-like"/>
    <property type="match status" value="1"/>
</dbReference>
<dbReference type="GO" id="GO:0005524">
    <property type="term" value="F:ATP binding"/>
    <property type="evidence" value="ECO:0007669"/>
    <property type="project" value="UniProtKB-KW"/>
</dbReference>
<evidence type="ECO:0000256" key="4">
    <source>
        <dbReference type="ARBA" id="ARBA00022679"/>
    </source>
</evidence>
<evidence type="ECO:0000256" key="3">
    <source>
        <dbReference type="ARBA" id="ARBA00022553"/>
    </source>
</evidence>
<proteinExistence type="predicted"/>
<keyword evidence="7" id="KW-0067">ATP-binding</keyword>
<reference evidence="13" key="1">
    <citation type="submission" date="2006-02" db="EMBL/GenBank/DDBJ databases">
        <title>Complete sequence of chromosome of Rhodoferax ferrireducens DSM 15236.</title>
        <authorList>
            <person name="Copeland A."/>
            <person name="Lucas S."/>
            <person name="Lapidus A."/>
            <person name="Barry K."/>
            <person name="Detter J.C."/>
            <person name="Glavina del Rio T."/>
            <person name="Hammon N."/>
            <person name="Israni S."/>
            <person name="Pitluck S."/>
            <person name="Brettin T."/>
            <person name="Bruce D."/>
            <person name="Han C."/>
            <person name="Tapia R."/>
            <person name="Gilna P."/>
            <person name="Kiss H."/>
            <person name="Schmutz J."/>
            <person name="Larimer F."/>
            <person name="Land M."/>
            <person name="Kyrpides N."/>
            <person name="Ivanova N."/>
            <person name="Richardson P."/>
        </authorList>
    </citation>
    <scope>NUCLEOTIDE SEQUENCE [LARGE SCALE GENOMIC DNA]</scope>
    <source>
        <strain evidence="13">ATCC BAA-621 / DSM 15236 / T118</strain>
    </source>
</reference>
<dbReference type="EMBL" id="CP000267">
    <property type="protein sequence ID" value="ABD68641.1"/>
    <property type="molecule type" value="Genomic_DNA"/>
</dbReference>
<dbReference type="Gene3D" id="3.30.565.10">
    <property type="entry name" value="Histidine kinase-like ATPase, C-terminal domain"/>
    <property type="match status" value="1"/>
</dbReference>
<keyword evidence="6 12" id="KW-0418">Kinase</keyword>
<dbReference type="SMART" id="SM00448">
    <property type="entry name" value="REC"/>
    <property type="match status" value="1"/>
</dbReference>
<keyword evidence="3 9" id="KW-0597">Phosphoprotein</keyword>
<feature type="domain" description="Response regulatory" evidence="11">
    <location>
        <begin position="9"/>
        <end position="124"/>
    </location>
</feature>
<dbReference type="SUPFAM" id="SSF55874">
    <property type="entry name" value="ATPase domain of HSP90 chaperone/DNA topoisomerase II/histidine kinase"/>
    <property type="match status" value="1"/>
</dbReference>
<evidence type="ECO:0000256" key="2">
    <source>
        <dbReference type="ARBA" id="ARBA00012438"/>
    </source>
</evidence>
<feature type="domain" description="Histidine kinase" evidence="10">
    <location>
        <begin position="161"/>
        <end position="354"/>
    </location>
</feature>
<evidence type="ECO:0000256" key="5">
    <source>
        <dbReference type="ARBA" id="ARBA00022741"/>
    </source>
</evidence>
<dbReference type="KEGG" id="rfr:Rfer_0893"/>
<dbReference type="PROSITE" id="PS50109">
    <property type="entry name" value="HIS_KIN"/>
    <property type="match status" value="1"/>
</dbReference>
<dbReference type="AlphaFoldDB" id="Q220B2"/>
<dbReference type="InterPro" id="IPR003594">
    <property type="entry name" value="HATPase_dom"/>
</dbReference>
<gene>
    <name evidence="12" type="ordered locus">Rfer_0893</name>
</gene>
<dbReference type="HOGENOM" id="CLU_000445_114_72_4"/>
<accession>Q220B2</accession>
<dbReference type="GO" id="GO:0016020">
    <property type="term" value="C:membrane"/>
    <property type="evidence" value="ECO:0007669"/>
    <property type="project" value="InterPro"/>
</dbReference>
<dbReference type="InterPro" id="IPR011712">
    <property type="entry name" value="Sig_transdc_His_kin_sub3_dim/P"/>
</dbReference>
<feature type="modified residue" description="4-aspartylphosphate" evidence="9">
    <location>
        <position position="59"/>
    </location>
</feature>
<keyword evidence="13" id="KW-1185">Reference proteome</keyword>
<dbReference type="PROSITE" id="PS50110">
    <property type="entry name" value="RESPONSE_REGULATORY"/>
    <property type="match status" value="1"/>
</dbReference>
<dbReference type="eggNOG" id="COG0784">
    <property type="taxonomic scope" value="Bacteria"/>
</dbReference>
<dbReference type="GO" id="GO:0000155">
    <property type="term" value="F:phosphorelay sensor kinase activity"/>
    <property type="evidence" value="ECO:0007669"/>
    <property type="project" value="InterPro"/>
</dbReference>
<evidence type="ECO:0000313" key="12">
    <source>
        <dbReference type="EMBL" id="ABD68641.1"/>
    </source>
</evidence>
<dbReference type="Pfam" id="PF00072">
    <property type="entry name" value="Response_reg"/>
    <property type="match status" value="1"/>
</dbReference>
<dbReference type="InterPro" id="IPR011006">
    <property type="entry name" value="CheY-like_superfamily"/>
</dbReference>
<evidence type="ECO:0000256" key="6">
    <source>
        <dbReference type="ARBA" id="ARBA00022777"/>
    </source>
</evidence>
<evidence type="ECO:0000256" key="1">
    <source>
        <dbReference type="ARBA" id="ARBA00000085"/>
    </source>
</evidence>
<dbReference type="InterPro" id="IPR001789">
    <property type="entry name" value="Sig_transdc_resp-reg_receiver"/>
</dbReference>
<sequence length="359" mass="39704">MPLAVNPPRILIVEDEAIVARDIEQQLVALGYQAVGRATRGEEAIRLAGQLRPDLVLMDIQLASVMDGVAAAQAIRTQFALPVVFLTAFDADQILARAKLTEPFGYILKPFSERELRNVLAMALYKHQAEAKLLTTTRQLQALSRRVLEAQEFERRRVAIELHDELGQSLTAIKINLQLSERLHDGSSSELNAENIRIVEDALQQVRRLATGLRPAMLDDLGLSPAVQWIAEVIAARSNFTVHFCPEDMPQRLAPDIETACFRIVQEALTNISRHAQAKRVTITLRRMSNALLLCVQDDGNGFDLHAMRERAMLGGSIGVLGMQERAMLIGGQLDIESAPGLGSMVQLSCPWRTHLEAA</sequence>
<dbReference type="InterPro" id="IPR050482">
    <property type="entry name" value="Sensor_HK_TwoCompSys"/>
</dbReference>
<evidence type="ECO:0000313" key="13">
    <source>
        <dbReference type="Proteomes" id="UP000008332"/>
    </source>
</evidence>
<dbReference type="EC" id="2.7.13.3" evidence="2"/>
<dbReference type="RefSeq" id="WP_011463214.1">
    <property type="nucleotide sequence ID" value="NC_007908.1"/>
</dbReference>
<dbReference type="OrthoDB" id="9782588at2"/>
<dbReference type="InterPro" id="IPR005467">
    <property type="entry name" value="His_kinase_dom"/>
</dbReference>
<dbReference type="Proteomes" id="UP000008332">
    <property type="component" value="Chromosome"/>
</dbReference>
<dbReference type="eggNOG" id="COG4585">
    <property type="taxonomic scope" value="Bacteria"/>
</dbReference>
<dbReference type="CDD" id="cd16917">
    <property type="entry name" value="HATPase_UhpB-NarQ-NarX-like"/>
    <property type="match status" value="1"/>
</dbReference>
<keyword evidence="5" id="KW-0547">Nucleotide-binding</keyword>
<comment type="catalytic activity">
    <reaction evidence="1">
        <text>ATP + protein L-histidine = ADP + protein N-phospho-L-histidine.</text>
        <dbReference type="EC" id="2.7.13.3"/>
    </reaction>
</comment>
<dbReference type="Gene3D" id="1.20.5.1930">
    <property type="match status" value="1"/>
</dbReference>
<dbReference type="SMART" id="SM00387">
    <property type="entry name" value="HATPase_c"/>
    <property type="match status" value="1"/>
</dbReference>
<evidence type="ECO:0000256" key="7">
    <source>
        <dbReference type="ARBA" id="ARBA00022840"/>
    </source>
</evidence>
<dbReference type="SUPFAM" id="SSF52172">
    <property type="entry name" value="CheY-like"/>
    <property type="match status" value="1"/>
</dbReference>
<dbReference type="Gene3D" id="3.40.50.2300">
    <property type="match status" value="1"/>
</dbReference>
<keyword evidence="8" id="KW-0902">Two-component regulatory system</keyword>